<comment type="caution">
    <text evidence="9">The sequence shown here is derived from an EMBL/GenBank/DDBJ whole genome shotgun (WGS) entry which is preliminary data.</text>
</comment>
<evidence type="ECO:0008006" key="11">
    <source>
        <dbReference type="Google" id="ProtNLM"/>
    </source>
</evidence>
<dbReference type="OrthoDB" id="1921115at2759"/>
<dbReference type="PANTHER" id="PTHR31082">
    <property type="entry name" value="PHEROMONE-REGULATED MEMBRANE PROTEIN 10"/>
    <property type="match status" value="1"/>
</dbReference>
<dbReference type="PANTHER" id="PTHR31082:SF4">
    <property type="entry name" value="PHEROMONE-REGULATED MEMBRANE PROTEIN 10"/>
    <property type="match status" value="1"/>
</dbReference>
<keyword evidence="2 6" id="KW-0812">Transmembrane</keyword>
<keyword evidence="3 6" id="KW-1133">Transmembrane helix</keyword>
<feature type="transmembrane region" description="Helical" evidence="6">
    <location>
        <begin position="441"/>
        <end position="463"/>
    </location>
</feature>
<feature type="transmembrane region" description="Helical" evidence="6">
    <location>
        <begin position="231"/>
        <end position="251"/>
    </location>
</feature>
<feature type="transmembrane region" description="Helical" evidence="6">
    <location>
        <begin position="176"/>
        <end position="196"/>
    </location>
</feature>
<accession>A0A8T2UW93</accession>
<keyword evidence="4 6" id="KW-0472">Membrane</keyword>
<dbReference type="OMA" id="TIFMGVC"/>
<dbReference type="GO" id="GO:0016020">
    <property type="term" value="C:membrane"/>
    <property type="evidence" value="ECO:0007669"/>
    <property type="project" value="UniProtKB-SubCell"/>
</dbReference>
<name>A0A8T2UW93_CERRI</name>
<feature type="domain" description="Threonine/Serine exporter ThrE" evidence="8">
    <location>
        <begin position="342"/>
        <end position="461"/>
    </location>
</feature>
<evidence type="ECO:0000256" key="2">
    <source>
        <dbReference type="ARBA" id="ARBA00022692"/>
    </source>
</evidence>
<sequence length="492" mass="53783">MSNLESEKLMRVMLSRARSRNSRPRPGSPFFARQNTIVDEEGDAFSQLQAPDGSADSALFYSKLRRRFLYRLALALHSYGSSASRTEFLIERVAERLDIKVEISVFPALILLSFTNEDDETRNDLHLLTVESDLDAGKLGRVDELANSLGKHDNELLAAYWKLRVIAMSRSRFEQWWWRVFSYALSACTAALLFFSGSLSDAFISSMLGLVVGILDTLSKKSHILGNLIEFAAALLVAFMARIFTFHLPWLKLCLSNIVLSSLVQLLPGMALTLGVSDMVAKSHVMGTSCMIRALFSALQLGFGLSIGDRLVWWVHERPSKAQNCEPSSIPIWLNMLWFVGYTVSSSILLNARLKQWPGMALASGVGYIVSTITARKLGSNGSSVIAALSVGVTGTSYCYFTGELPLVINLAGILLLVPGGLGVLGVTAMLQDDVLSGMGFVFKMLVVGLSITIGLLLAKLVFPPVLLGHGRRSAKGKSTLAAEFEEEDMAI</sequence>
<feature type="transmembrane region" description="Helical" evidence="6">
    <location>
        <begin position="257"/>
        <end position="280"/>
    </location>
</feature>
<dbReference type="EMBL" id="CM035409">
    <property type="protein sequence ID" value="KAH7440511.1"/>
    <property type="molecule type" value="Genomic_DNA"/>
</dbReference>
<feature type="transmembrane region" description="Helical" evidence="6">
    <location>
        <begin position="408"/>
        <end position="429"/>
    </location>
</feature>
<dbReference type="Pfam" id="PF12821">
    <property type="entry name" value="ThrE_2"/>
    <property type="match status" value="1"/>
</dbReference>
<protein>
    <recommendedName>
        <fullName evidence="11">Threonine/serine exporter-like N-terminal domain-containing protein</fullName>
    </recommendedName>
</protein>
<comment type="similarity">
    <text evidence="5">Belongs to the ThrE exporter (TC 2.A.79) family.</text>
</comment>
<evidence type="ECO:0000256" key="3">
    <source>
        <dbReference type="ARBA" id="ARBA00022989"/>
    </source>
</evidence>
<gene>
    <name evidence="9" type="ORF">KP509_04G111000</name>
</gene>
<evidence type="ECO:0000256" key="5">
    <source>
        <dbReference type="ARBA" id="ARBA00034125"/>
    </source>
</evidence>
<comment type="subcellular location">
    <subcellularLocation>
        <location evidence="1">Membrane</location>
        <topology evidence="1">Multi-pass membrane protein</topology>
    </subcellularLocation>
</comment>
<feature type="domain" description="Threonine/serine exporter-like N-terminal" evidence="7">
    <location>
        <begin position="67"/>
        <end position="308"/>
    </location>
</feature>
<evidence type="ECO:0000256" key="1">
    <source>
        <dbReference type="ARBA" id="ARBA00004141"/>
    </source>
</evidence>
<keyword evidence="10" id="KW-1185">Reference proteome</keyword>
<evidence type="ECO:0000256" key="6">
    <source>
        <dbReference type="SAM" id="Phobius"/>
    </source>
</evidence>
<organism evidence="9 10">
    <name type="scientific">Ceratopteris richardii</name>
    <name type="common">Triangle waterfern</name>
    <dbReference type="NCBI Taxonomy" id="49495"/>
    <lineage>
        <taxon>Eukaryota</taxon>
        <taxon>Viridiplantae</taxon>
        <taxon>Streptophyta</taxon>
        <taxon>Embryophyta</taxon>
        <taxon>Tracheophyta</taxon>
        <taxon>Polypodiopsida</taxon>
        <taxon>Polypodiidae</taxon>
        <taxon>Polypodiales</taxon>
        <taxon>Pteridineae</taxon>
        <taxon>Pteridaceae</taxon>
        <taxon>Parkerioideae</taxon>
        <taxon>Ceratopteris</taxon>
    </lineage>
</organism>
<evidence type="ECO:0000313" key="10">
    <source>
        <dbReference type="Proteomes" id="UP000825935"/>
    </source>
</evidence>
<feature type="transmembrane region" description="Helical" evidence="6">
    <location>
        <begin position="332"/>
        <end position="350"/>
    </location>
</feature>
<dbReference type="Pfam" id="PF06738">
    <property type="entry name" value="ThrE"/>
    <property type="match status" value="1"/>
</dbReference>
<dbReference type="GO" id="GO:0022857">
    <property type="term" value="F:transmembrane transporter activity"/>
    <property type="evidence" value="ECO:0007669"/>
    <property type="project" value="InterPro"/>
</dbReference>
<feature type="transmembrane region" description="Helical" evidence="6">
    <location>
        <begin position="381"/>
        <end position="401"/>
    </location>
</feature>
<dbReference type="InterPro" id="IPR051361">
    <property type="entry name" value="ThrE/Ser_Exporter"/>
</dbReference>
<evidence type="ECO:0000259" key="7">
    <source>
        <dbReference type="Pfam" id="PF06738"/>
    </source>
</evidence>
<dbReference type="InterPro" id="IPR024528">
    <property type="entry name" value="ThrE_2"/>
</dbReference>
<evidence type="ECO:0000313" key="9">
    <source>
        <dbReference type="EMBL" id="KAH7440511.1"/>
    </source>
</evidence>
<evidence type="ECO:0000259" key="8">
    <source>
        <dbReference type="Pfam" id="PF12821"/>
    </source>
</evidence>
<reference evidence="9" key="1">
    <citation type="submission" date="2021-08" db="EMBL/GenBank/DDBJ databases">
        <title>WGS assembly of Ceratopteris richardii.</title>
        <authorList>
            <person name="Marchant D.B."/>
            <person name="Chen G."/>
            <person name="Jenkins J."/>
            <person name="Shu S."/>
            <person name="Leebens-Mack J."/>
            <person name="Grimwood J."/>
            <person name="Schmutz J."/>
            <person name="Soltis P."/>
            <person name="Soltis D."/>
            <person name="Chen Z.-H."/>
        </authorList>
    </citation>
    <scope>NUCLEOTIDE SEQUENCE</scope>
    <source>
        <strain evidence="9">Whitten #5841</strain>
        <tissue evidence="9">Leaf</tissue>
    </source>
</reference>
<proteinExistence type="inferred from homology"/>
<evidence type="ECO:0000256" key="4">
    <source>
        <dbReference type="ARBA" id="ARBA00023136"/>
    </source>
</evidence>
<dbReference type="InterPro" id="IPR010619">
    <property type="entry name" value="ThrE-like_N"/>
</dbReference>
<feature type="transmembrane region" description="Helical" evidence="6">
    <location>
        <begin position="357"/>
        <end position="375"/>
    </location>
</feature>
<dbReference type="AlphaFoldDB" id="A0A8T2UW93"/>
<dbReference type="Proteomes" id="UP000825935">
    <property type="component" value="Chromosome 4"/>
</dbReference>